<evidence type="ECO:0000256" key="13">
    <source>
        <dbReference type="PIRSR" id="PIRSR606689-1"/>
    </source>
</evidence>
<feature type="binding site" evidence="11">
    <location>
        <position position="69"/>
    </location>
    <ligand>
        <name>Mg(2+)</name>
        <dbReference type="ChEBI" id="CHEBI:18420"/>
    </ligand>
</feature>
<dbReference type="OrthoDB" id="2011769at2759"/>
<comment type="subcellular location">
    <subcellularLocation>
        <location evidence="1">Endoplasmic reticulum</location>
    </subcellularLocation>
    <subcellularLocation>
        <location evidence="2">Golgi apparatus</location>
    </subcellularLocation>
</comment>
<feature type="binding site" evidence="14">
    <location>
        <position position="91"/>
    </location>
    <ligand>
        <name>Mg(2+)</name>
        <dbReference type="ChEBI" id="CHEBI:18420"/>
    </ligand>
</feature>
<feature type="binding site" evidence="13">
    <location>
        <begin position="67"/>
        <end position="74"/>
    </location>
    <ligand>
        <name>GTP</name>
        <dbReference type="ChEBI" id="CHEBI:37565"/>
    </ligand>
</feature>
<feature type="binding site" evidence="12">
    <location>
        <position position="73"/>
    </location>
    <ligand>
        <name>GTP</name>
        <dbReference type="ChEBI" id="CHEBI:37565"/>
    </ligand>
</feature>
<dbReference type="GO" id="GO:0016192">
    <property type="term" value="P:vesicle-mediated transport"/>
    <property type="evidence" value="ECO:0007669"/>
    <property type="project" value="UniProtKB-KW"/>
</dbReference>
<keyword evidence="7" id="KW-0931">ER-Golgi transport</keyword>
<evidence type="ECO:0000256" key="1">
    <source>
        <dbReference type="ARBA" id="ARBA00004240"/>
    </source>
</evidence>
<keyword evidence="11" id="KW-0460">Magnesium</keyword>
<name>A0A8S1JFB6_9CHLO</name>
<dbReference type="Pfam" id="PF00025">
    <property type="entry name" value="Arf"/>
    <property type="match status" value="1"/>
</dbReference>
<protein>
    <submittedName>
        <fullName evidence="15">Uncharacterized protein</fullName>
    </submittedName>
</protein>
<dbReference type="Proteomes" id="UP000708148">
    <property type="component" value="Unassembled WGS sequence"/>
</dbReference>
<keyword evidence="16" id="KW-1185">Reference proteome</keyword>
<dbReference type="GO" id="GO:0005794">
    <property type="term" value="C:Golgi apparatus"/>
    <property type="evidence" value="ECO:0007669"/>
    <property type="project" value="UniProtKB-SubCell"/>
</dbReference>
<dbReference type="InterPro" id="IPR006689">
    <property type="entry name" value="Small_GTPase_ARF/SAR"/>
</dbReference>
<evidence type="ECO:0000313" key="16">
    <source>
        <dbReference type="Proteomes" id="UP000708148"/>
    </source>
</evidence>
<feature type="binding site" evidence="14">
    <location>
        <position position="74"/>
    </location>
    <ligand>
        <name>Mg(2+)</name>
        <dbReference type="ChEBI" id="CHEBI:18420"/>
    </ligand>
</feature>
<evidence type="ECO:0000256" key="8">
    <source>
        <dbReference type="ARBA" id="ARBA00022927"/>
    </source>
</evidence>
<sequence>MFIINWCESPSPPPPLAVRAGANRFPSLALPRLILGPSFGPSAARRFYSVLNYLGLYNKNAKILFLGLDNAGKTTLMHMLKDERLAQHAPTQYPTSEVLLL</sequence>
<dbReference type="EMBL" id="CAJHUC010002938">
    <property type="protein sequence ID" value="CAD7704644.1"/>
    <property type="molecule type" value="Genomic_DNA"/>
</dbReference>
<keyword evidence="4" id="KW-0813">Transport</keyword>
<evidence type="ECO:0000256" key="7">
    <source>
        <dbReference type="ARBA" id="ARBA00022892"/>
    </source>
</evidence>
<accession>A0A8S1JFB6</accession>
<dbReference type="InterPro" id="IPR006687">
    <property type="entry name" value="Small_GTPase_SAR1"/>
</dbReference>
<comment type="caution">
    <text evidence="15">The sequence shown here is derived from an EMBL/GenBank/DDBJ whole genome shotgun (WGS) entry which is preliminary data.</text>
</comment>
<keyword evidence="5 12" id="KW-0547">Nucleotide-binding</keyword>
<keyword evidence="11" id="KW-0479">Metal-binding</keyword>
<feature type="binding site" evidence="12">
    <location>
        <position position="72"/>
    </location>
    <ligand>
        <name>GTP</name>
        <dbReference type="ChEBI" id="CHEBI:37565"/>
    </ligand>
</feature>
<keyword evidence="9" id="KW-0333">Golgi apparatus</keyword>
<dbReference type="AlphaFoldDB" id="A0A8S1JFB6"/>
<keyword evidence="6" id="KW-0256">Endoplasmic reticulum</keyword>
<evidence type="ECO:0000256" key="2">
    <source>
        <dbReference type="ARBA" id="ARBA00004555"/>
    </source>
</evidence>
<dbReference type="PANTHER" id="PTHR45684">
    <property type="entry name" value="RE74312P"/>
    <property type="match status" value="1"/>
</dbReference>
<dbReference type="GO" id="GO:0046872">
    <property type="term" value="F:metal ion binding"/>
    <property type="evidence" value="ECO:0007669"/>
    <property type="project" value="UniProtKB-KW"/>
</dbReference>
<keyword evidence="8" id="KW-0653">Protein transport</keyword>
<dbReference type="Gene3D" id="3.40.50.300">
    <property type="entry name" value="P-loop containing nucleotide triphosphate hydrolases"/>
    <property type="match status" value="1"/>
</dbReference>
<evidence type="ECO:0000256" key="11">
    <source>
        <dbReference type="PIRSR" id="PIRSR606687-1"/>
    </source>
</evidence>
<evidence type="ECO:0000256" key="9">
    <source>
        <dbReference type="ARBA" id="ARBA00023034"/>
    </source>
</evidence>
<evidence type="ECO:0000256" key="6">
    <source>
        <dbReference type="ARBA" id="ARBA00022824"/>
    </source>
</evidence>
<evidence type="ECO:0000256" key="14">
    <source>
        <dbReference type="PIRSR" id="PIRSR606689-2"/>
    </source>
</evidence>
<keyword evidence="10 13" id="KW-0342">GTP-binding</keyword>
<dbReference type="GO" id="GO:0006886">
    <property type="term" value="P:intracellular protein transport"/>
    <property type="evidence" value="ECO:0007669"/>
    <property type="project" value="InterPro"/>
</dbReference>
<evidence type="ECO:0000256" key="3">
    <source>
        <dbReference type="ARBA" id="ARBA00007507"/>
    </source>
</evidence>
<feature type="binding site" evidence="12">
    <location>
        <position position="70"/>
    </location>
    <ligand>
        <name>GTP</name>
        <dbReference type="ChEBI" id="CHEBI:37565"/>
    </ligand>
</feature>
<gene>
    <name evidence="15" type="ORF">OSTQU699_LOCUS9998</name>
</gene>
<evidence type="ECO:0000256" key="12">
    <source>
        <dbReference type="PIRSR" id="PIRSR606687-2"/>
    </source>
</evidence>
<feature type="binding site" evidence="12">
    <location>
        <position position="74"/>
    </location>
    <ligand>
        <name>GTP</name>
        <dbReference type="ChEBI" id="CHEBI:37565"/>
    </ligand>
</feature>
<dbReference type="SUPFAM" id="SSF52540">
    <property type="entry name" value="P-loop containing nucleoside triphosphate hydrolases"/>
    <property type="match status" value="1"/>
</dbReference>
<comment type="similarity">
    <text evidence="3">Belongs to the small GTPase superfamily. SAR1 family.</text>
</comment>
<dbReference type="GO" id="GO:0003924">
    <property type="term" value="F:GTPase activity"/>
    <property type="evidence" value="ECO:0007669"/>
    <property type="project" value="InterPro"/>
</dbReference>
<dbReference type="GO" id="GO:0005525">
    <property type="term" value="F:GTP binding"/>
    <property type="evidence" value="ECO:0007669"/>
    <property type="project" value="UniProtKB-KW"/>
</dbReference>
<dbReference type="InterPro" id="IPR027417">
    <property type="entry name" value="P-loop_NTPase"/>
</dbReference>
<dbReference type="GO" id="GO:0005783">
    <property type="term" value="C:endoplasmic reticulum"/>
    <property type="evidence" value="ECO:0007669"/>
    <property type="project" value="UniProtKB-SubCell"/>
</dbReference>
<reference evidence="15" key="1">
    <citation type="submission" date="2020-12" db="EMBL/GenBank/DDBJ databases">
        <authorList>
            <person name="Iha C."/>
        </authorList>
    </citation>
    <scope>NUCLEOTIDE SEQUENCE</scope>
</reference>
<organism evidence="15 16">
    <name type="scientific">Ostreobium quekettii</name>
    <dbReference type="NCBI Taxonomy" id="121088"/>
    <lineage>
        <taxon>Eukaryota</taxon>
        <taxon>Viridiplantae</taxon>
        <taxon>Chlorophyta</taxon>
        <taxon>core chlorophytes</taxon>
        <taxon>Ulvophyceae</taxon>
        <taxon>TCBD clade</taxon>
        <taxon>Bryopsidales</taxon>
        <taxon>Ostreobineae</taxon>
        <taxon>Ostreobiaceae</taxon>
        <taxon>Ostreobium</taxon>
    </lineage>
</organism>
<evidence type="ECO:0000256" key="4">
    <source>
        <dbReference type="ARBA" id="ARBA00022448"/>
    </source>
</evidence>
<feature type="binding site" evidence="12">
    <location>
        <position position="75"/>
    </location>
    <ligand>
        <name>GTP</name>
        <dbReference type="ChEBI" id="CHEBI:37565"/>
    </ligand>
</feature>
<evidence type="ECO:0000256" key="5">
    <source>
        <dbReference type="ARBA" id="ARBA00022741"/>
    </source>
</evidence>
<evidence type="ECO:0000313" key="15">
    <source>
        <dbReference type="EMBL" id="CAD7704644.1"/>
    </source>
</evidence>
<proteinExistence type="inferred from homology"/>
<evidence type="ECO:0000256" key="10">
    <source>
        <dbReference type="ARBA" id="ARBA00023134"/>
    </source>
</evidence>
<dbReference type="PRINTS" id="PR00328">
    <property type="entry name" value="SAR1GTPBP"/>
</dbReference>